<comment type="subcellular location">
    <subcellularLocation>
        <location evidence="9">Nucleus</location>
    </subcellularLocation>
</comment>
<dbReference type="SMART" id="SM00399">
    <property type="entry name" value="ZnF_C4"/>
    <property type="match status" value="1"/>
</dbReference>
<keyword evidence="7 9" id="KW-0675">Receptor</keyword>
<dbReference type="InterPro" id="IPR001723">
    <property type="entry name" value="Nuclear_hrmn_rcpt"/>
</dbReference>
<dbReference type="InterPro" id="IPR000536">
    <property type="entry name" value="Nucl_hrmn_rcpt_lig-bd"/>
</dbReference>
<dbReference type="GO" id="GO:0000122">
    <property type="term" value="P:negative regulation of transcription by RNA polymerase II"/>
    <property type="evidence" value="ECO:0007669"/>
    <property type="project" value="TreeGrafter"/>
</dbReference>
<gene>
    <name evidence="12" type="primary">nr1h5</name>
</gene>
<dbReference type="AlphaFoldDB" id="A0AAY4DN35"/>
<dbReference type="Ensembl" id="ENSDCDT00010056840.1">
    <property type="protein sequence ID" value="ENSDCDP00010046634.1"/>
    <property type="gene ID" value="ENSDCDG00010028446.1"/>
</dbReference>
<evidence type="ECO:0000259" key="11">
    <source>
        <dbReference type="PROSITE" id="PS51843"/>
    </source>
</evidence>
<dbReference type="InterPro" id="IPR035500">
    <property type="entry name" value="NHR-like_dom_sf"/>
</dbReference>
<dbReference type="SMART" id="SM00430">
    <property type="entry name" value="HOLI"/>
    <property type="match status" value="1"/>
</dbReference>
<evidence type="ECO:0008006" key="14">
    <source>
        <dbReference type="Google" id="ProtNLM"/>
    </source>
</evidence>
<dbReference type="SUPFAM" id="SSF57716">
    <property type="entry name" value="Glucocorticoid receptor-like (DNA-binding domain)"/>
    <property type="match status" value="1"/>
</dbReference>
<dbReference type="InterPro" id="IPR001628">
    <property type="entry name" value="Znf_hrmn_rcpt"/>
</dbReference>
<dbReference type="PANTHER" id="PTHR24082:SF507">
    <property type="entry name" value="BILE ACID RECEPTOR-RELATED"/>
    <property type="match status" value="1"/>
</dbReference>
<dbReference type="GO" id="GO:0050728">
    <property type="term" value="P:negative regulation of inflammatory response"/>
    <property type="evidence" value="ECO:0007669"/>
    <property type="project" value="TreeGrafter"/>
</dbReference>
<evidence type="ECO:0000256" key="2">
    <source>
        <dbReference type="ARBA" id="ARBA00022771"/>
    </source>
</evidence>
<evidence type="ECO:0000256" key="5">
    <source>
        <dbReference type="ARBA" id="ARBA00023125"/>
    </source>
</evidence>
<dbReference type="GO" id="GO:0090575">
    <property type="term" value="C:RNA polymerase II transcription regulator complex"/>
    <property type="evidence" value="ECO:0007669"/>
    <property type="project" value="TreeGrafter"/>
</dbReference>
<evidence type="ECO:0000256" key="9">
    <source>
        <dbReference type="RuleBase" id="RU004334"/>
    </source>
</evidence>
<evidence type="ECO:0000256" key="6">
    <source>
        <dbReference type="ARBA" id="ARBA00023163"/>
    </source>
</evidence>
<evidence type="ECO:0000259" key="10">
    <source>
        <dbReference type="PROSITE" id="PS51030"/>
    </source>
</evidence>
<dbReference type="Pfam" id="PF00104">
    <property type="entry name" value="Hormone_recep"/>
    <property type="match status" value="1"/>
</dbReference>
<dbReference type="PANTHER" id="PTHR24082">
    <property type="entry name" value="NUCLEAR HORMONE RECEPTOR"/>
    <property type="match status" value="1"/>
</dbReference>
<dbReference type="PRINTS" id="PR00398">
    <property type="entry name" value="STRDHORMONER"/>
</dbReference>
<name>A0AAY4DN35_9TELE</name>
<comment type="similarity">
    <text evidence="9">Belongs to the nuclear hormone receptor family.</text>
</comment>
<dbReference type="SUPFAM" id="SSF48508">
    <property type="entry name" value="Nuclear receptor ligand-binding domain"/>
    <property type="match status" value="1"/>
</dbReference>
<dbReference type="InterPro" id="IPR050234">
    <property type="entry name" value="Nuclear_hormone_rcpt_NR1"/>
</dbReference>
<dbReference type="GO" id="GO:0045944">
    <property type="term" value="P:positive regulation of transcription by RNA polymerase II"/>
    <property type="evidence" value="ECO:0007669"/>
    <property type="project" value="TreeGrafter"/>
</dbReference>
<dbReference type="Proteomes" id="UP000694580">
    <property type="component" value="Chromosome 10"/>
</dbReference>
<evidence type="ECO:0000256" key="1">
    <source>
        <dbReference type="ARBA" id="ARBA00022723"/>
    </source>
</evidence>
<dbReference type="Pfam" id="PF00105">
    <property type="entry name" value="zf-C4"/>
    <property type="match status" value="1"/>
</dbReference>
<dbReference type="GO" id="GO:0008270">
    <property type="term" value="F:zinc ion binding"/>
    <property type="evidence" value="ECO:0007669"/>
    <property type="project" value="UniProtKB-KW"/>
</dbReference>
<keyword evidence="2 9" id="KW-0863">Zinc-finger</keyword>
<feature type="domain" description="NR LBD" evidence="11">
    <location>
        <begin position="243"/>
        <end position="478"/>
    </location>
</feature>
<dbReference type="PRINTS" id="PR00047">
    <property type="entry name" value="STROIDFINGER"/>
</dbReference>
<dbReference type="Gene3D" id="3.30.50.10">
    <property type="entry name" value="Erythroid Transcription Factor GATA-1, subunit A"/>
    <property type="match status" value="1"/>
</dbReference>
<dbReference type="GeneTree" id="ENSGT00940000166498"/>
<dbReference type="PROSITE" id="PS51030">
    <property type="entry name" value="NUCLEAR_REC_DBD_2"/>
    <property type="match status" value="1"/>
</dbReference>
<evidence type="ECO:0000313" key="12">
    <source>
        <dbReference type="Ensembl" id="ENSDCDP00010046634.1"/>
    </source>
</evidence>
<keyword evidence="6 9" id="KW-0804">Transcription</keyword>
<dbReference type="InterPro" id="IPR013088">
    <property type="entry name" value="Znf_NHR/GATA"/>
</dbReference>
<accession>A0AAY4DN35</accession>
<reference evidence="12 13" key="1">
    <citation type="submission" date="2020-06" db="EMBL/GenBank/DDBJ databases">
        <authorList>
            <consortium name="Wellcome Sanger Institute Data Sharing"/>
        </authorList>
    </citation>
    <scope>NUCLEOTIDE SEQUENCE [LARGE SCALE GENOMIC DNA]</scope>
</reference>
<dbReference type="PROSITE" id="PS51843">
    <property type="entry name" value="NR_LBD"/>
    <property type="match status" value="1"/>
</dbReference>
<dbReference type="PROSITE" id="PS00031">
    <property type="entry name" value="NUCLEAR_REC_DBD_1"/>
    <property type="match status" value="1"/>
</dbReference>
<sequence>MSASGYLSSSDGYTIPEPLQFYDVLVEPLSYSFQEPDFQAPPFSQQQYNPVNMQFSMYGTPTAPPCNPTFAYSPPCPELPCEPRMETHGQDRGALSSLPLMKRARLGPGARVKGQDELCVVCGDKASGYHYNALTCEGCKGFFRRSVTKKAVYRCKSGGACEMDMYMRRKCQDCRLRKCRAVGMLAECLLTEVQCQSKRLRKGAKNKADLALGVKDEEENSEARRVSSTSKLPGWVHSGLSGDQKCALDQIVEAHRRYRGQNSLQCRVSEWLNVGDGGERSGDLASPQSQRLLQFSKSVPGFELLDGSDQDTLLSSASVEVMFLLSAQQFIENPGFTSALYPASISISSHNWFKTADSKDASGGVIYLHKNSGVGGEMLGPVMNFFHSMASLEVTEAEYALLTATSVLCSDRPSLHAVSCVEGLQELVLELLSRLCATRRAASDPRRFARLLGRLTELRTLSHNHFTLLRQHPWDLQQ</sequence>
<keyword evidence="3 9" id="KW-0862">Zinc</keyword>
<reference evidence="12" key="3">
    <citation type="submission" date="2025-09" db="UniProtKB">
        <authorList>
            <consortium name="Ensembl"/>
        </authorList>
    </citation>
    <scope>IDENTIFICATION</scope>
</reference>
<evidence type="ECO:0000313" key="13">
    <source>
        <dbReference type="Proteomes" id="UP000694580"/>
    </source>
</evidence>
<keyword evidence="1 9" id="KW-0479">Metal-binding</keyword>
<keyword evidence="13" id="KW-1185">Reference proteome</keyword>
<organism evidence="12 13">
    <name type="scientific">Denticeps clupeoides</name>
    <name type="common">denticle herring</name>
    <dbReference type="NCBI Taxonomy" id="299321"/>
    <lineage>
        <taxon>Eukaryota</taxon>
        <taxon>Metazoa</taxon>
        <taxon>Chordata</taxon>
        <taxon>Craniata</taxon>
        <taxon>Vertebrata</taxon>
        <taxon>Euteleostomi</taxon>
        <taxon>Actinopterygii</taxon>
        <taxon>Neopterygii</taxon>
        <taxon>Teleostei</taxon>
        <taxon>Clupei</taxon>
        <taxon>Clupeiformes</taxon>
        <taxon>Denticipitoidei</taxon>
        <taxon>Denticipitidae</taxon>
        <taxon>Denticeps</taxon>
    </lineage>
</organism>
<evidence type="ECO:0000256" key="8">
    <source>
        <dbReference type="ARBA" id="ARBA00023242"/>
    </source>
</evidence>
<dbReference type="Gene3D" id="1.10.565.10">
    <property type="entry name" value="Retinoid X Receptor"/>
    <property type="match status" value="1"/>
</dbReference>
<reference evidence="12" key="2">
    <citation type="submission" date="2025-08" db="UniProtKB">
        <authorList>
            <consortium name="Ensembl"/>
        </authorList>
    </citation>
    <scope>IDENTIFICATION</scope>
</reference>
<dbReference type="GO" id="GO:0000978">
    <property type="term" value="F:RNA polymerase II cis-regulatory region sequence-specific DNA binding"/>
    <property type="evidence" value="ECO:0007669"/>
    <property type="project" value="TreeGrafter"/>
</dbReference>
<proteinExistence type="inferred from homology"/>
<keyword evidence="5 9" id="KW-0238">DNA-binding</keyword>
<keyword evidence="8 9" id="KW-0539">Nucleus</keyword>
<dbReference type="GO" id="GO:0030154">
    <property type="term" value="P:cell differentiation"/>
    <property type="evidence" value="ECO:0007669"/>
    <property type="project" value="TreeGrafter"/>
</dbReference>
<keyword evidence="4 9" id="KW-0805">Transcription regulation</keyword>
<evidence type="ECO:0000256" key="3">
    <source>
        <dbReference type="ARBA" id="ARBA00022833"/>
    </source>
</evidence>
<protein>
    <recommendedName>
        <fullName evidence="14">Nuclear receptor subfamily 1, group H, member 5</fullName>
    </recommendedName>
</protein>
<evidence type="ECO:0000256" key="7">
    <source>
        <dbReference type="ARBA" id="ARBA00023170"/>
    </source>
</evidence>
<feature type="domain" description="Nuclear receptor" evidence="10">
    <location>
        <begin position="116"/>
        <end position="191"/>
    </location>
</feature>
<dbReference type="GO" id="GO:0004879">
    <property type="term" value="F:nuclear receptor activity"/>
    <property type="evidence" value="ECO:0007669"/>
    <property type="project" value="TreeGrafter"/>
</dbReference>
<dbReference type="FunFam" id="3.30.50.10:FF:000031">
    <property type="entry name" value="Ecdysone receptor A1"/>
    <property type="match status" value="1"/>
</dbReference>
<evidence type="ECO:0000256" key="4">
    <source>
        <dbReference type="ARBA" id="ARBA00023015"/>
    </source>
</evidence>